<dbReference type="PANTHER" id="PTHR44051:SF8">
    <property type="entry name" value="GLUTATHIONE S-TRANSFERASE GSTA"/>
    <property type="match status" value="1"/>
</dbReference>
<dbReference type="Proteomes" id="UP001169760">
    <property type="component" value="Unassembled WGS sequence"/>
</dbReference>
<dbReference type="SUPFAM" id="SSF47616">
    <property type="entry name" value="GST C-terminal domain-like"/>
    <property type="match status" value="1"/>
</dbReference>
<dbReference type="Gene3D" id="1.20.1050.10">
    <property type="match status" value="1"/>
</dbReference>
<dbReference type="SFLD" id="SFLDS00019">
    <property type="entry name" value="Glutathione_Transferase_(cytos"/>
    <property type="match status" value="1"/>
</dbReference>
<dbReference type="SFLD" id="SFLDG01151">
    <property type="entry name" value="Main.2:_Nu-like"/>
    <property type="match status" value="1"/>
</dbReference>
<dbReference type="InterPro" id="IPR004046">
    <property type="entry name" value="GST_C"/>
</dbReference>
<gene>
    <name evidence="3" type="ORF">Q4521_17685</name>
</gene>
<proteinExistence type="predicted"/>
<feature type="domain" description="GST C-terminal" evidence="2">
    <location>
        <begin position="90"/>
        <end position="218"/>
    </location>
</feature>
<dbReference type="InterPro" id="IPR036282">
    <property type="entry name" value="Glutathione-S-Trfase_C_sf"/>
</dbReference>
<evidence type="ECO:0000259" key="1">
    <source>
        <dbReference type="PROSITE" id="PS50404"/>
    </source>
</evidence>
<dbReference type="PROSITE" id="PS50404">
    <property type="entry name" value="GST_NTER"/>
    <property type="match status" value="1"/>
</dbReference>
<dbReference type="Pfam" id="PF14497">
    <property type="entry name" value="GST_C_3"/>
    <property type="match status" value="1"/>
</dbReference>
<protein>
    <submittedName>
        <fullName evidence="3">Glutathione S-transferase N-terminal domain-containing protein</fullName>
    </submittedName>
</protein>
<dbReference type="Gene3D" id="3.40.30.10">
    <property type="entry name" value="Glutaredoxin"/>
    <property type="match status" value="1"/>
</dbReference>
<dbReference type="RefSeq" id="WP_303493687.1">
    <property type="nucleotide sequence ID" value="NZ_JAUOPB010000014.1"/>
</dbReference>
<feature type="domain" description="GST N-terminal" evidence="1">
    <location>
        <begin position="1"/>
        <end position="84"/>
    </location>
</feature>
<dbReference type="AlphaFoldDB" id="A0AAW7XBN7"/>
<dbReference type="EMBL" id="JAUOPB010000014">
    <property type="protein sequence ID" value="MDO6424321.1"/>
    <property type="molecule type" value="Genomic_DNA"/>
</dbReference>
<dbReference type="PROSITE" id="PS50405">
    <property type="entry name" value="GST_CTER"/>
    <property type="match status" value="1"/>
</dbReference>
<dbReference type="InterPro" id="IPR004045">
    <property type="entry name" value="Glutathione_S-Trfase_N"/>
</dbReference>
<evidence type="ECO:0000259" key="2">
    <source>
        <dbReference type="PROSITE" id="PS50405"/>
    </source>
</evidence>
<dbReference type="InterPro" id="IPR010987">
    <property type="entry name" value="Glutathione-S-Trfase_C-like"/>
</dbReference>
<dbReference type="InterPro" id="IPR040079">
    <property type="entry name" value="Glutathione_S-Trfase"/>
</dbReference>
<evidence type="ECO:0000313" key="4">
    <source>
        <dbReference type="Proteomes" id="UP001169760"/>
    </source>
</evidence>
<dbReference type="InterPro" id="IPR036249">
    <property type="entry name" value="Thioredoxin-like_sf"/>
</dbReference>
<dbReference type="PANTHER" id="PTHR44051">
    <property type="entry name" value="GLUTATHIONE S-TRANSFERASE-RELATED"/>
    <property type="match status" value="1"/>
</dbReference>
<sequence>MSKLDLYTWNTPNGRKTTIMLEEIAQPYTLIKVDIGIGAQKQPNFLHINPNGRIPALFDHQSGARVFESGAILVYLAEKFPAGKKLLPSAPAERAEVLSWTYWQTGGLGPILGQYNHFSTKNINVNYAKQRFKEESIRLLNILDDRLKESPFLGGKHYSIADIMCFPWVSGALKTLAPSTPEAFKNFNSLLSWHQIISARPAVKKGLMRLADTSNSHY</sequence>
<dbReference type="SUPFAM" id="SSF52833">
    <property type="entry name" value="Thioredoxin-like"/>
    <property type="match status" value="1"/>
</dbReference>
<name>A0AAW7XBN7_9GAMM</name>
<organism evidence="3 4">
    <name type="scientific">Saccharophagus degradans</name>
    <dbReference type="NCBI Taxonomy" id="86304"/>
    <lineage>
        <taxon>Bacteria</taxon>
        <taxon>Pseudomonadati</taxon>
        <taxon>Pseudomonadota</taxon>
        <taxon>Gammaproteobacteria</taxon>
        <taxon>Cellvibrionales</taxon>
        <taxon>Cellvibrionaceae</taxon>
        <taxon>Saccharophagus</taxon>
    </lineage>
</organism>
<evidence type="ECO:0000313" key="3">
    <source>
        <dbReference type="EMBL" id="MDO6424321.1"/>
    </source>
</evidence>
<accession>A0AAW7XBN7</accession>
<comment type="caution">
    <text evidence="3">The sequence shown here is derived from an EMBL/GenBank/DDBJ whole genome shotgun (WGS) entry which is preliminary data.</text>
</comment>
<dbReference type="Pfam" id="PF02798">
    <property type="entry name" value="GST_N"/>
    <property type="match status" value="1"/>
</dbReference>
<dbReference type="SFLD" id="SFLDG00358">
    <property type="entry name" value="Main_(cytGST)"/>
    <property type="match status" value="1"/>
</dbReference>
<dbReference type="CDD" id="cd03048">
    <property type="entry name" value="GST_N_Ure2p_like"/>
    <property type="match status" value="1"/>
</dbReference>
<reference evidence="3" key="1">
    <citation type="submission" date="2023-07" db="EMBL/GenBank/DDBJ databases">
        <title>Genome content predicts the carbon catabolic preferences of heterotrophic bacteria.</title>
        <authorList>
            <person name="Gralka M."/>
        </authorList>
    </citation>
    <scope>NUCLEOTIDE SEQUENCE</scope>
    <source>
        <strain evidence="3">I3M17_2</strain>
    </source>
</reference>